<dbReference type="GO" id="GO:0051782">
    <property type="term" value="P:negative regulation of cell division"/>
    <property type="evidence" value="ECO:0007669"/>
    <property type="project" value="TreeGrafter"/>
</dbReference>
<dbReference type="Proteomes" id="UP000886005">
    <property type="component" value="Unassembled WGS sequence"/>
</dbReference>
<evidence type="ECO:0000256" key="3">
    <source>
        <dbReference type="PIRSR" id="PIRSR003092-1"/>
    </source>
</evidence>
<gene>
    <name evidence="5" type="ORF">ENJ10_10500</name>
</gene>
<keyword evidence="1 3" id="KW-0547">Nucleotide-binding</keyword>
<dbReference type="Gene3D" id="3.40.50.300">
    <property type="entry name" value="P-loop containing nucleotide triphosphate hydrolases"/>
    <property type="match status" value="1"/>
</dbReference>
<organism evidence="5">
    <name type="scientific">Caldithrix abyssi</name>
    <dbReference type="NCBI Taxonomy" id="187145"/>
    <lineage>
        <taxon>Bacteria</taxon>
        <taxon>Pseudomonadati</taxon>
        <taxon>Calditrichota</taxon>
        <taxon>Calditrichia</taxon>
        <taxon>Calditrichales</taxon>
        <taxon>Calditrichaceae</taxon>
        <taxon>Caldithrix</taxon>
    </lineage>
</organism>
<proteinExistence type="predicted"/>
<reference evidence="5" key="1">
    <citation type="journal article" date="2020" name="mSystems">
        <title>Genome- and Community-Level Interaction Insights into Carbon Utilization and Element Cycling Functions of Hydrothermarchaeota in Hydrothermal Sediment.</title>
        <authorList>
            <person name="Zhou Z."/>
            <person name="Liu Y."/>
            <person name="Xu W."/>
            <person name="Pan J."/>
            <person name="Luo Z.H."/>
            <person name="Li M."/>
        </authorList>
    </citation>
    <scope>NUCLEOTIDE SEQUENCE [LARGE SCALE GENOMIC DNA]</scope>
    <source>
        <strain evidence="5">HyVt-456</strain>
    </source>
</reference>
<dbReference type="InterPro" id="IPR025669">
    <property type="entry name" value="AAA_dom"/>
</dbReference>
<dbReference type="InterPro" id="IPR050625">
    <property type="entry name" value="ParA/MinD_ATPase"/>
</dbReference>
<dbReference type="EMBL" id="DRLD01000287">
    <property type="protein sequence ID" value="HED11107.1"/>
    <property type="molecule type" value="Genomic_DNA"/>
</dbReference>
<keyword evidence="2 3" id="KW-0067">ATP-binding</keyword>
<accession>A0A7V1LP60</accession>
<dbReference type="GO" id="GO:0009898">
    <property type="term" value="C:cytoplasmic side of plasma membrane"/>
    <property type="evidence" value="ECO:0007669"/>
    <property type="project" value="TreeGrafter"/>
</dbReference>
<dbReference type="InterPro" id="IPR025501">
    <property type="entry name" value="MinD_FleN"/>
</dbReference>
<comment type="caution">
    <text evidence="5">The sequence shown here is derived from an EMBL/GenBank/DDBJ whole genome shotgun (WGS) entry which is preliminary data.</text>
</comment>
<feature type="domain" description="AAA" evidence="4">
    <location>
        <begin position="21"/>
        <end position="179"/>
    </location>
</feature>
<name>A0A7V1LP60_CALAY</name>
<feature type="binding site" evidence="3">
    <location>
        <begin position="29"/>
        <end position="36"/>
    </location>
    <ligand>
        <name>ATP</name>
        <dbReference type="ChEBI" id="CHEBI:30616"/>
    </ligand>
</feature>
<dbReference type="GO" id="GO:0005524">
    <property type="term" value="F:ATP binding"/>
    <property type="evidence" value="ECO:0007669"/>
    <property type="project" value="UniProtKB-KW"/>
</dbReference>
<dbReference type="AlphaFoldDB" id="A0A7V1LP60"/>
<dbReference type="PANTHER" id="PTHR43384:SF4">
    <property type="entry name" value="CELLULOSE BIOSYNTHESIS PROTEIN BCSQ-RELATED"/>
    <property type="match status" value="1"/>
</dbReference>
<sequence length="289" mass="32312">MLKELTKQVHADMKPRDKRTEIIAITSGKGGVGKSSLSINMALMIKQLRKKVLLMDADIHLGNVDLMLGLRTTHTVDEVLQDGVHLEDIIVSGPGELDVLPASSANTKLLDMEDVFLRKLAQEYKRIENRYDYVLVDTGAGVANSVLGFLLGADKIMIVVTSDPASIADAYAVIKLIKSANVDIPVLMTPNMMPSHEAGEELYKKMRLMVNKFLKSDIEYAGTVLKHELIARSVKIQKPVVLHHPNASASNNIRMISKKVMQTPRRKDHDKKNMFDRFIVNKKVQFAWD</sequence>
<dbReference type="PIRSF" id="PIRSF003092">
    <property type="entry name" value="MinD"/>
    <property type="match status" value="1"/>
</dbReference>
<dbReference type="InterPro" id="IPR027417">
    <property type="entry name" value="P-loop_NTPase"/>
</dbReference>
<evidence type="ECO:0000313" key="5">
    <source>
        <dbReference type="EMBL" id="HED11107.1"/>
    </source>
</evidence>
<evidence type="ECO:0000259" key="4">
    <source>
        <dbReference type="Pfam" id="PF13614"/>
    </source>
</evidence>
<protein>
    <submittedName>
        <fullName evidence="5">MinD/ParA family protein</fullName>
    </submittedName>
</protein>
<dbReference type="GO" id="GO:0005829">
    <property type="term" value="C:cytosol"/>
    <property type="evidence" value="ECO:0007669"/>
    <property type="project" value="TreeGrafter"/>
</dbReference>
<dbReference type="PANTHER" id="PTHR43384">
    <property type="entry name" value="SEPTUM SITE-DETERMINING PROTEIN MIND HOMOLOG, CHLOROPLASTIC-RELATED"/>
    <property type="match status" value="1"/>
</dbReference>
<dbReference type="GO" id="GO:0016887">
    <property type="term" value="F:ATP hydrolysis activity"/>
    <property type="evidence" value="ECO:0007669"/>
    <property type="project" value="TreeGrafter"/>
</dbReference>
<dbReference type="Pfam" id="PF13614">
    <property type="entry name" value="AAA_31"/>
    <property type="match status" value="1"/>
</dbReference>
<dbReference type="SUPFAM" id="SSF52540">
    <property type="entry name" value="P-loop containing nucleoside triphosphate hydrolases"/>
    <property type="match status" value="1"/>
</dbReference>
<evidence type="ECO:0000256" key="1">
    <source>
        <dbReference type="ARBA" id="ARBA00022741"/>
    </source>
</evidence>
<evidence type="ECO:0000256" key="2">
    <source>
        <dbReference type="ARBA" id="ARBA00022840"/>
    </source>
</evidence>